<evidence type="ECO:0000256" key="5">
    <source>
        <dbReference type="ARBA" id="ARBA00022944"/>
    </source>
</evidence>
<dbReference type="Gene3D" id="3.40.50.11820">
    <property type="match status" value="1"/>
</dbReference>
<keyword evidence="6" id="KW-0472">Membrane</keyword>
<dbReference type="AlphaFoldDB" id="A0A173ZHC7"/>
<accession>A0A173ZHC7</accession>
<dbReference type="Pfam" id="PF04464">
    <property type="entry name" value="Glyphos_transf"/>
    <property type="match status" value="1"/>
</dbReference>
<dbReference type="GO" id="GO:0005886">
    <property type="term" value="C:plasma membrane"/>
    <property type="evidence" value="ECO:0007669"/>
    <property type="project" value="UniProtKB-SubCell"/>
</dbReference>
<dbReference type="Gene3D" id="3.40.50.2000">
    <property type="entry name" value="Glycogen Phosphorylase B"/>
    <property type="match status" value="2"/>
</dbReference>
<dbReference type="InterPro" id="IPR007554">
    <property type="entry name" value="Glycerophosphate_synth"/>
</dbReference>
<keyword evidence="5" id="KW-0777">Teichoic acid biosynthesis</keyword>
<dbReference type="InterPro" id="IPR043148">
    <property type="entry name" value="TagF_C"/>
</dbReference>
<dbReference type="EC" id="2.7.8.12" evidence="8"/>
<name>A0A173ZHC7_9FIRM</name>
<evidence type="ECO:0000256" key="2">
    <source>
        <dbReference type="ARBA" id="ARBA00010488"/>
    </source>
</evidence>
<keyword evidence="4 8" id="KW-0808">Transferase</keyword>
<dbReference type="GO" id="GO:0016757">
    <property type="term" value="F:glycosyltransferase activity"/>
    <property type="evidence" value="ECO:0007669"/>
    <property type="project" value="InterPro"/>
</dbReference>
<organism evidence="8 9">
    <name type="scientific">Blautia obeum</name>
    <dbReference type="NCBI Taxonomy" id="40520"/>
    <lineage>
        <taxon>Bacteria</taxon>
        <taxon>Bacillati</taxon>
        <taxon>Bacillota</taxon>
        <taxon>Clostridia</taxon>
        <taxon>Lachnospirales</taxon>
        <taxon>Lachnospiraceae</taxon>
        <taxon>Blautia</taxon>
    </lineage>
</organism>
<evidence type="ECO:0000256" key="3">
    <source>
        <dbReference type="ARBA" id="ARBA00022475"/>
    </source>
</evidence>
<dbReference type="CDD" id="cd03811">
    <property type="entry name" value="GT4_GT28_WabH-like"/>
    <property type="match status" value="1"/>
</dbReference>
<dbReference type="Gene3D" id="3.40.50.12580">
    <property type="match status" value="1"/>
</dbReference>
<dbReference type="Proteomes" id="UP000095409">
    <property type="component" value="Unassembled WGS sequence"/>
</dbReference>
<comment type="similarity">
    <text evidence="2">Belongs to the CDP-glycerol glycerophosphotransferase family.</text>
</comment>
<evidence type="ECO:0000256" key="6">
    <source>
        <dbReference type="ARBA" id="ARBA00023136"/>
    </source>
</evidence>
<sequence length="804" mass="92006">MSFLGKVKKKLRNGSWYPFYNTFYEKNNLDPHMILLESRSGKALESNILSLLKELCQEPYRSFTLVLSVHRDSENEIKEKLQKNSIQGVHFVRTGSVAYYHALSRAGYLVNDTSFPGRFIKKEGQIYLNTWHGTPLKKMGRDNRPEMVTMGNVQRNLLDSDYLVFPNQFMEEKMSGAYMLDSLYRGTVLREGYPRNDIFRQPANLHLKEQVGLQGKKLLAYLPTFRGNFNALDDQGYMQTLSQNLSLWDSQLNEDEILLIKLHPFLHGLEDFSGYHHILPFPASWDTYEGLSVCDTLITDYSSVFYDYANSGKKIILFAYDRKEYESSRGMYETIDSYPFDYTEKAEEVIPFAHCSGGTPDNAFMQKYASYEDGHGAEKICRQVFLHEDCCRKYQYHGNGKKNILIYAGDLDLNGITTVLYSQLHELDLTRYNYFISFRSLYVKDHPERMERLPEGVGIYPLASEMNMDLLTMAVQLLKLKGHTGSWAEHRLHTAYRREWKKHFGSTEFACVIHYNGYEAYTTSLLEEAPCPRSIWIHNDMAREVHLKGNMNPYLLKEAYHTYDHIVPVSEDLIQPVVSEFGADRSRITVIHNCHDYQSVLERSLAPVAFNEDTLSNVSLETLQSVLDSDAPKFISIGRFSPEKGHKRLLDAFEQYWKEHPDTWLIIIGGVGDLYDETLAHTRALRASDHIILIRAVTNPMPILKRCDLFLLSSYYEGQGIVLMEAATLGVPVMACDVSGCHSFLKKYGGLLLEDSEAGLLHGMQLFAEGKVLPLNIDAERINHTSAAQVEALIAGDIHISPQN</sequence>
<keyword evidence="3" id="KW-1003">Cell membrane</keyword>
<evidence type="ECO:0000313" key="9">
    <source>
        <dbReference type="Proteomes" id="UP000095409"/>
    </source>
</evidence>
<dbReference type="InterPro" id="IPR001296">
    <property type="entry name" value="Glyco_trans_1"/>
</dbReference>
<protein>
    <submittedName>
        <fullName evidence="8">CDP-glycerol:poly(Glycerophosphate) glycerophosphotransferase</fullName>
        <ecNumber evidence="8">2.7.8.12</ecNumber>
    </submittedName>
</protein>
<dbReference type="GO" id="GO:0019350">
    <property type="term" value="P:teichoic acid biosynthetic process"/>
    <property type="evidence" value="ECO:0007669"/>
    <property type="project" value="UniProtKB-KW"/>
</dbReference>
<reference evidence="8 9" key="1">
    <citation type="submission" date="2015-09" db="EMBL/GenBank/DDBJ databases">
        <authorList>
            <consortium name="Pathogen Informatics"/>
        </authorList>
    </citation>
    <scope>NUCLEOTIDE SEQUENCE [LARGE SCALE GENOMIC DNA]</scope>
    <source>
        <strain evidence="8 9">2789STDY5608837</strain>
    </source>
</reference>
<dbReference type="PANTHER" id="PTHR37316:SF3">
    <property type="entry name" value="TEICHOIC ACID GLYCEROL-PHOSPHATE TRANSFERASE"/>
    <property type="match status" value="1"/>
</dbReference>
<dbReference type="PANTHER" id="PTHR37316">
    <property type="entry name" value="TEICHOIC ACID GLYCEROL-PHOSPHATE PRIMASE"/>
    <property type="match status" value="1"/>
</dbReference>
<evidence type="ECO:0000256" key="4">
    <source>
        <dbReference type="ARBA" id="ARBA00022679"/>
    </source>
</evidence>
<dbReference type="EMBL" id="CYZD01000003">
    <property type="protein sequence ID" value="CUN75069.1"/>
    <property type="molecule type" value="Genomic_DNA"/>
</dbReference>
<dbReference type="InterPro" id="IPR043149">
    <property type="entry name" value="TagF_N"/>
</dbReference>
<dbReference type="RefSeq" id="WP_055065752.1">
    <property type="nucleotide sequence ID" value="NZ_CYZD01000003.1"/>
</dbReference>
<dbReference type="GO" id="GO:0047355">
    <property type="term" value="F:CDP-glycerol glycerophosphotransferase activity"/>
    <property type="evidence" value="ECO:0007669"/>
    <property type="project" value="UniProtKB-EC"/>
</dbReference>
<dbReference type="SUPFAM" id="SSF53756">
    <property type="entry name" value="UDP-Glycosyltransferase/glycogen phosphorylase"/>
    <property type="match status" value="1"/>
</dbReference>
<proteinExistence type="inferred from homology"/>
<evidence type="ECO:0000259" key="7">
    <source>
        <dbReference type="Pfam" id="PF00534"/>
    </source>
</evidence>
<feature type="domain" description="Glycosyl transferase family 1" evidence="7">
    <location>
        <begin position="626"/>
        <end position="757"/>
    </location>
</feature>
<dbReference type="Pfam" id="PF00534">
    <property type="entry name" value="Glycos_transf_1"/>
    <property type="match status" value="1"/>
</dbReference>
<evidence type="ECO:0000313" key="8">
    <source>
        <dbReference type="EMBL" id="CUN75069.1"/>
    </source>
</evidence>
<comment type="subcellular location">
    <subcellularLocation>
        <location evidence="1">Cell membrane</location>
        <topology evidence="1">Peripheral membrane protein</topology>
    </subcellularLocation>
</comment>
<gene>
    <name evidence="8" type="primary">tagF_2</name>
    <name evidence="8" type="ORF">ERS852394_00824</name>
</gene>
<dbReference type="InterPro" id="IPR051612">
    <property type="entry name" value="Teichoic_Acid_Biosynth"/>
</dbReference>
<evidence type="ECO:0000256" key="1">
    <source>
        <dbReference type="ARBA" id="ARBA00004202"/>
    </source>
</evidence>